<reference evidence="2" key="1">
    <citation type="submission" date="2016-10" db="EMBL/GenBank/DDBJ databases">
        <authorList>
            <person name="Benchimol M."/>
            <person name="Almeida L.G."/>
            <person name="Vasconcelos A.T."/>
            <person name="Perreira-Neves A."/>
            <person name="Rosa I.A."/>
            <person name="Tasca T."/>
            <person name="Bogo M.R."/>
            <person name="de Souza W."/>
        </authorList>
    </citation>
    <scope>NUCLEOTIDE SEQUENCE [LARGE SCALE GENOMIC DNA]</scope>
    <source>
        <strain evidence="2">K</strain>
    </source>
</reference>
<dbReference type="EMBL" id="MLAK01000594">
    <property type="protein sequence ID" value="OHT11099.1"/>
    <property type="molecule type" value="Genomic_DNA"/>
</dbReference>
<feature type="region of interest" description="Disordered" evidence="1">
    <location>
        <begin position="38"/>
        <end position="75"/>
    </location>
</feature>
<accession>A0A1J4KIP0</accession>
<dbReference type="RefSeq" id="XP_068364235.1">
    <property type="nucleotide sequence ID" value="XM_068491651.1"/>
</dbReference>
<comment type="caution">
    <text evidence="2">The sequence shown here is derived from an EMBL/GenBank/DDBJ whole genome shotgun (WGS) entry which is preliminary data.</text>
</comment>
<evidence type="ECO:0000313" key="3">
    <source>
        <dbReference type="Proteomes" id="UP000179807"/>
    </source>
</evidence>
<protein>
    <submittedName>
        <fullName evidence="2">Uncharacterized protein</fullName>
    </submittedName>
</protein>
<proteinExistence type="predicted"/>
<name>A0A1J4KIP0_9EUKA</name>
<evidence type="ECO:0000256" key="1">
    <source>
        <dbReference type="SAM" id="MobiDB-lite"/>
    </source>
</evidence>
<dbReference type="Proteomes" id="UP000179807">
    <property type="component" value="Unassembled WGS sequence"/>
</dbReference>
<dbReference type="AlphaFoldDB" id="A0A1J4KIP0"/>
<organism evidence="2 3">
    <name type="scientific">Tritrichomonas foetus</name>
    <dbReference type="NCBI Taxonomy" id="1144522"/>
    <lineage>
        <taxon>Eukaryota</taxon>
        <taxon>Metamonada</taxon>
        <taxon>Parabasalia</taxon>
        <taxon>Tritrichomonadida</taxon>
        <taxon>Tritrichomonadidae</taxon>
        <taxon>Tritrichomonas</taxon>
    </lineage>
</organism>
<evidence type="ECO:0000313" key="2">
    <source>
        <dbReference type="EMBL" id="OHT11099.1"/>
    </source>
</evidence>
<keyword evidence="3" id="KW-1185">Reference proteome</keyword>
<gene>
    <name evidence="2" type="ORF">TRFO_04047</name>
</gene>
<dbReference type="VEuPathDB" id="TrichDB:TRFO_04047"/>
<sequence>MYGSRFQSKNSRNRKKLRVARFITNKFTYFGQNDFIQPHIPTRSTRHSNDSHRSSKYIYDESISSKKSNKDQDKISDKLSYQEFIVESSANENCQDEDSVSNVSRSDQADKIQVTLNDTNLTHFQVKSIEPLNFESQNRPSLQCMFQHIPKSFDIVRRGNLPAIIFTGERVELVW</sequence>
<dbReference type="GeneID" id="94826355"/>